<sequence length="122" mass="13033">MPLPTTASQLTSQRCTAAAEVRGSGPDRACALSIPRQVRQGKNAPTSTKLFIGNHPGIWEMGRTNWKAPITAAGSGVTTADRPYEALKGKEVYVASDQRLVDVTSLWGGDERCVLVFGRSMG</sequence>
<evidence type="ECO:0000313" key="2">
    <source>
        <dbReference type="Proteomes" id="UP000708148"/>
    </source>
</evidence>
<evidence type="ECO:0000313" key="1">
    <source>
        <dbReference type="EMBL" id="CAD7702886.1"/>
    </source>
</evidence>
<dbReference type="Proteomes" id="UP000708148">
    <property type="component" value="Unassembled WGS sequence"/>
</dbReference>
<keyword evidence="2" id="KW-1185">Reference proteome</keyword>
<proteinExistence type="predicted"/>
<dbReference type="EMBL" id="CAJHUC010001992">
    <property type="protein sequence ID" value="CAD7702886.1"/>
    <property type="molecule type" value="Genomic_DNA"/>
</dbReference>
<accession>A0A8S1J9Y2</accession>
<protein>
    <submittedName>
        <fullName evidence="1">Uncharacterized protein</fullName>
    </submittedName>
</protein>
<organism evidence="1 2">
    <name type="scientific">Ostreobium quekettii</name>
    <dbReference type="NCBI Taxonomy" id="121088"/>
    <lineage>
        <taxon>Eukaryota</taxon>
        <taxon>Viridiplantae</taxon>
        <taxon>Chlorophyta</taxon>
        <taxon>core chlorophytes</taxon>
        <taxon>Ulvophyceae</taxon>
        <taxon>TCBD clade</taxon>
        <taxon>Bryopsidales</taxon>
        <taxon>Ostreobineae</taxon>
        <taxon>Ostreobiaceae</taxon>
        <taxon>Ostreobium</taxon>
    </lineage>
</organism>
<name>A0A8S1J9Y2_9CHLO</name>
<reference evidence="1" key="1">
    <citation type="submission" date="2020-12" db="EMBL/GenBank/DDBJ databases">
        <authorList>
            <person name="Iha C."/>
        </authorList>
    </citation>
    <scope>NUCLEOTIDE SEQUENCE</scope>
</reference>
<gene>
    <name evidence="1" type="ORF">OSTQU699_LOCUS8243</name>
</gene>
<comment type="caution">
    <text evidence="1">The sequence shown here is derived from an EMBL/GenBank/DDBJ whole genome shotgun (WGS) entry which is preliminary data.</text>
</comment>
<dbReference type="AlphaFoldDB" id="A0A8S1J9Y2"/>